<proteinExistence type="predicted"/>
<dbReference type="Pfam" id="PF18860">
    <property type="entry name" value="AbiJ_NTD3"/>
    <property type="match status" value="1"/>
</dbReference>
<dbReference type="InterPro" id="IPR041427">
    <property type="entry name" value="AbiJ-NTD3"/>
</dbReference>
<organism evidence="2 3">
    <name type="scientific">Streptacidiphilus jeojiensis</name>
    <dbReference type="NCBI Taxonomy" id="3229225"/>
    <lineage>
        <taxon>Bacteria</taxon>
        <taxon>Bacillati</taxon>
        <taxon>Actinomycetota</taxon>
        <taxon>Actinomycetes</taxon>
        <taxon>Kitasatosporales</taxon>
        <taxon>Streptomycetaceae</taxon>
        <taxon>Streptacidiphilus</taxon>
    </lineage>
</organism>
<gene>
    <name evidence="2" type="ORF">ABUW04_31885</name>
</gene>
<evidence type="ECO:0000313" key="3">
    <source>
        <dbReference type="Proteomes" id="UP001592581"/>
    </source>
</evidence>
<comment type="caution">
    <text evidence="2">The sequence shown here is derived from an EMBL/GenBank/DDBJ whole genome shotgun (WGS) entry which is preliminary data.</text>
</comment>
<dbReference type="Proteomes" id="UP001592581">
    <property type="component" value="Unassembled WGS sequence"/>
</dbReference>
<keyword evidence="3" id="KW-1185">Reference proteome</keyword>
<evidence type="ECO:0000313" key="2">
    <source>
        <dbReference type="EMBL" id="MFC1442860.1"/>
    </source>
</evidence>
<evidence type="ECO:0000259" key="1">
    <source>
        <dbReference type="Pfam" id="PF18860"/>
    </source>
</evidence>
<dbReference type="EMBL" id="JBEUKS010000014">
    <property type="protein sequence ID" value="MFC1442860.1"/>
    <property type="molecule type" value="Genomic_DNA"/>
</dbReference>
<feature type="domain" description="AbiJ-NTD3" evidence="1">
    <location>
        <begin position="99"/>
        <end position="263"/>
    </location>
</feature>
<protein>
    <recommendedName>
        <fullName evidence="1">AbiJ-NTD3 domain-containing protein</fullName>
    </recommendedName>
</protein>
<dbReference type="RefSeq" id="WP_380567948.1">
    <property type="nucleotide sequence ID" value="NZ_JBEUKS010000014.1"/>
</dbReference>
<accession>A0ABV6XX60</accession>
<reference evidence="2 3" key="1">
    <citation type="submission" date="2024-06" db="EMBL/GenBank/DDBJ databases">
        <authorList>
            <person name="Lee S.D."/>
        </authorList>
    </citation>
    <scope>NUCLEOTIDE SEQUENCE [LARGE SCALE GENOMIC DNA]</scope>
    <source>
        <strain evidence="2 3">N1-10</strain>
    </source>
</reference>
<name>A0ABV6XX60_9ACTN</name>
<sequence>MATASAHPRQAVGAAVMCLDSLSHNKLTALAPSLGLPMPPEVQGVNKIQRLAACLAAIRDDQLLAVARNLLRAGLGEVGLAELFALEDAVWSTEPVVGITAKIRRDVADAINLYDLARHRDRFERLLNQFWVLDDDPMEGWVSRSVNSRRGRLQQWVFDNRDWSTRDLFDDLGAFDAPPARFERFLAALVDPSSLPDEAAQLRVVEAVNGVLTGAGGRLDQVGEKDGYPYFHLVSTGPNAGRRPKTLIFASMEKPDIRLVSVVDNDVEVLQGSDKLLVYDRIVGRDGLRWKDLLVWWSEITGAKDEKTAAQALHRRLLASMPTDERSPQRQVYRSFQAIFEPQGQNHPALLPEVWLHWDHQTVKQRGVHALLNHRMDYLLLMPHGHRIVIEIDGPRHYATDQAYADTVRGDRELKLRGYDVYRLSYTELHPRKLAQVVTQFFAQLFDHYDAGSPSSRPLGQG</sequence>